<evidence type="ECO:0000313" key="3">
    <source>
        <dbReference type="Proteomes" id="UP001315967"/>
    </source>
</evidence>
<evidence type="ECO:0000313" key="2">
    <source>
        <dbReference type="EMBL" id="UUX33741.1"/>
    </source>
</evidence>
<sequence length="399" mass="42187">MTALYAFFIIVLIMALGNMLAVKTNSVISMLFSGSVIFLVLFLTGVLPRSIFADSTMLAVGAMLIPLLLVHIGTMMNVKQLIQQWKTVLIALAAIVGIVIFVVLIGQYVVGIETALVAAPPIAGGVIAGIQMGEAAASIGREDLQVLASLLVVVQGFVGYPVLSYAMRKEANVVLEDYRSGTIQLAKVETTSNTEKTRGRFELPEKLNSSEWYLAKVAAVAVVAMLISRWAQSIAGYNVLDTNVLSLIFGVIVAELGLLEREPLTKANSYGFAMVALTVVIFNGLTGATVDILINLAWPIIITLALGTVGIVIFSGIVGKFLKVSPWMSIGIGITALIGFPGTFIIPGEVASALAKTPDEKEIILQRTRPQVLVAGFVTVSIASVVLAGFLAPVLAGLN</sequence>
<dbReference type="CDD" id="cd21416">
    <property type="entry name" value="HDC_protein"/>
    <property type="match status" value="1"/>
</dbReference>
<feature type="transmembrane region" description="Helical" evidence="1">
    <location>
        <begin position="144"/>
        <end position="163"/>
    </location>
</feature>
<dbReference type="EMBL" id="CP102453">
    <property type="protein sequence ID" value="UUX33741.1"/>
    <property type="molecule type" value="Genomic_DNA"/>
</dbReference>
<keyword evidence="3" id="KW-1185">Reference proteome</keyword>
<reference evidence="2 3" key="1">
    <citation type="submission" date="2022-08" db="EMBL/GenBank/DDBJ databases">
        <title>Aerococcaceae sp. nov isolated from spoiled eye mask.</title>
        <authorList>
            <person name="Zhou G."/>
            <person name="Xie X.-B."/>
            <person name="Shi Q.-S."/>
            <person name="Wang Y.-S."/>
            <person name="Wen X."/>
            <person name="Peng H."/>
            <person name="Yang X.-J."/>
            <person name="Tao H.-B."/>
            <person name="Huang X.-M."/>
        </authorList>
    </citation>
    <scope>NUCLEOTIDE SEQUENCE [LARGE SCALE GENOMIC DNA]</scope>
    <source>
        <strain evidence="3">DM20194951</strain>
    </source>
</reference>
<feature type="transmembrane region" description="Helical" evidence="1">
    <location>
        <begin position="270"/>
        <end position="290"/>
    </location>
</feature>
<gene>
    <name evidence="2" type="ORF">NRE15_12750</name>
</gene>
<feature type="transmembrane region" description="Helical" evidence="1">
    <location>
        <begin position="88"/>
        <end position="109"/>
    </location>
</feature>
<protein>
    <recommendedName>
        <fullName evidence="4">Na+/glutamate symporter</fullName>
    </recommendedName>
</protein>
<keyword evidence="1" id="KW-0812">Transmembrane</keyword>
<accession>A0ABY5P4V7</accession>
<dbReference type="RefSeq" id="WP_313793244.1">
    <property type="nucleotide sequence ID" value="NZ_CP102453.1"/>
</dbReference>
<keyword evidence="1" id="KW-0472">Membrane</keyword>
<keyword evidence="1" id="KW-1133">Transmembrane helix</keyword>
<feature type="transmembrane region" description="Helical" evidence="1">
    <location>
        <begin position="57"/>
        <end position="76"/>
    </location>
</feature>
<dbReference type="Proteomes" id="UP001315967">
    <property type="component" value="Chromosome"/>
</dbReference>
<organism evidence="2 3">
    <name type="scientific">Fundicoccus culcitae</name>
    <dbReference type="NCBI Taxonomy" id="2969821"/>
    <lineage>
        <taxon>Bacteria</taxon>
        <taxon>Bacillati</taxon>
        <taxon>Bacillota</taxon>
        <taxon>Bacilli</taxon>
        <taxon>Lactobacillales</taxon>
        <taxon>Aerococcaceae</taxon>
        <taxon>Fundicoccus</taxon>
    </lineage>
</organism>
<feature type="transmembrane region" description="Helical" evidence="1">
    <location>
        <begin position="297"/>
        <end position="318"/>
    </location>
</feature>
<feature type="transmembrane region" description="Helical" evidence="1">
    <location>
        <begin position="29"/>
        <end position="51"/>
    </location>
</feature>
<evidence type="ECO:0000256" key="1">
    <source>
        <dbReference type="SAM" id="Phobius"/>
    </source>
</evidence>
<proteinExistence type="predicted"/>
<name>A0ABY5P4V7_9LACT</name>
<feature type="transmembrane region" description="Helical" evidence="1">
    <location>
        <begin position="330"/>
        <end position="351"/>
    </location>
</feature>
<dbReference type="InterPro" id="IPR049576">
    <property type="entry name" value="HDC-like"/>
</dbReference>
<feature type="transmembrane region" description="Helical" evidence="1">
    <location>
        <begin position="372"/>
        <end position="396"/>
    </location>
</feature>
<feature type="transmembrane region" description="Helical" evidence="1">
    <location>
        <begin position="238"/>
        <end position="258"/>
    </location>
</feature>
<evidence type="ECO:0008006" key="4">
    <source>
        <dbReference type="Google" id="ProtNLM"/>
    </source>
</evidence>
<feature type="transmembrane region" description="Helical" evidence="1">
    <location>
        <begin position="6"/>
        <end position="22"/>
    </location>
</feature>